<protein>
    <submittedName>
        <fullName evidence="1">Uncharacterized conserved protein, contains ferritin-like DUF455 domain</fullName>
    </submittedName>
</protein>
<dbReference type="PANTHER" id="PTHR42782:SF4">
    <property type="entry name" value="DUF455 DOMAIN-CONTAINING PROTEIN"/>
    <property type="match status" value="1"/>
</dbReference>
<dbReference type="SUPFAM" id="SSF47240">
    <property type="entry name" value="Ferritin-like"/>
    <property type="match status" value="1"/>
</dbReference>
<accession>A0A1H4E7F1</accession>
<sequence length="279" mass="31620">MQNLYNAAHTCLMQTDIAQKLSCAQQLYTAWKNGELSRDNANAPLVETILIPGRPTKPELVHPKQVKQRKLNTPEGQRALLHAVAHIEFNAINLALDAVYRFRDLPDAYYGDWLQVAAEEAYHFSLLQQRLMEVGCAYGDLPAHNGLWEQACKTDHDVLIRMALVPRVLEARGLDVTPGMMQRLHEAGDTQTVAILEIILRDEIGHVRIGSHWFHYCCAQRGLEPEATFRQLLRDALPAPLRGPFYTEARLQAGFSATELEQLIEMEKNWGEDAACRRE</sequence>
<dbReference type="EMBL" id="FNQP01000014">
    <property type="protein sequence ID" value="SEA80729.1"/>
    <property type="molecule type" value="Genomic_DNA"/>
</dbReference>
<evidence type="ECO:0000313" key="1">
    <source>
        <dbReference type="EMBL" id="SEA80729.1"/>
    </source>
</evidence>
<dbReference type="STRING" id="525918.SAMN05660964_02486"/>
<reference evidence="1 2" key="1">
    <citation type="submission" date="2016-10" db="EMBL/GenBank/DDBJ databases">
        <authorList>
            <person name="de Groot N.N."/>
        </authorList>
    </citation>
    <scope>NUCLEOTIDE SEQUENCE [LARGE SCALE GENOMIC DNA]</scope>
    <source>
        <strain evidence="1 2">DSM 21228</strain>
    </source>
</reference>
<dbReference type="InterPro" id="IPR007402">
    <property type="entry name" value="DUF455"/>
</dbReference>
<dbReference type="InterPro" id="IPR011197">
    <property type="entry name" value="UCP012318"/>
</dbReference>
<dbReference type="OrthoDB" id="9778629at2"/>
<dbReference type="PANTHER" id="PTHR42782">
    <property type="entry name" value="SI:CH73-314G15.3"/>
    <property type="match status" value="1"/>
</dbReference>
<dbReference type="PIRSF" id="PIRSF012318">
    <property type="entry name" value="UCP012318"/>
    <property type="match status" value="1"/>
</dbReference>
<dbReference type="AlphaFoldDB" id="A0A1H4E7F1"/>
<organism evidence="1 2">
    <name type="scientific">Thiothrix caldifontis</name>
    <dbReference type="NCBI Taxonomy" id="525918"/>
    <lineage>
        <taxon>Bacteria</taxon>
        <taxon>Pseudomonadati</taxon>
        <taxon>Pseudomonadota</taxon>
        <taxon>Gammaproteobacteria</taxon>
        <taxon>Thiotrichales</taxon>
        <taxon>Thiotrichaceae</taxon>
        <taxon>Thiothrix</taxon>
    </lineage>
</organism>
<dbReference type="CDD" id="cd00657">
    <property type="entry name" value="Ferritin_like"/>
    <property type="match status" value="1"/>
</dbReference>
<proteinExistence type="predicted"/>
<dbReference type="Pfam" id="PF04305">
    <property type="entry name" value="DUF455"/>
    <property type="match status" value="1"/>
</dbReference>
<keyword evidence="2" id="KW-1185">Reference proteome</keyword>
<gene>
    <name evidence="1" type="ORF">SAMN05660964_02486</name>
</gene>
<dbReference type="Proteomes" id="UP000199397">
    <property type="component" value="Unassembled WGS sequence"/>
</dbReference>
<evidence type="ECO:0000313" key="2">
    <source>
        <dbReference type="Proteomes" id="UP000199397"/>
    </source>
</evidence>
<name>A0A1H4E7F1_9GAMM</name>
<dbReference type="InterPro" id="IPR009078">
    <property type="entry name" value="Ferritin-like_SF"/>
</dbReference>